<dbReference type="PROSITE" id="PS00107">
    <property type="entry name" value="PROTEIN_KINASE_ATP"/>
    <property type="match status" value="1"/>
</dbReference>
<proteinExistence type="inferred from homology"/>
<dbReference type="InterPro" id="IPR000719">
    <property type="entry name" value="Prot_kinase_dom"/>
</dbReference>
<keyword evidence="3" id="KW-0723">Serine/threonine-protein kinase</keyword>
<dbReference type="GO" id="GO:0035556">
    <property type="term" value="P:intracellular signal transduction"/>
    <property type="evidence" value="ECO:0007669"/>
    <property type="project" value="UniProtKB-ARBA"/>
</dbReference>
<comment type="catalytic activity">
    <reaction evidence="8">
        <text>L-threonyl-[protein] + ATP = O-phospho-L-threonyl-[protein] + ADP + H(+)</text>
        <dbReference type="Rhea" id="RHEA:46608"/>
        <dbReference type="Rhea" id="RHEA-COMP:11060"/>
        <dbReference type="Rhea" id="RHEA-COMP:11605"/>
        <dbReference type="ChEBI" id="CHEBI:15378"/>
        <dbReference type="ChEBI" id="CHEBI:30013"/>
        <dbReference type="ChEBI" id="CHEBI:30616"/>
        <dbReference type="ChEBI" id="CHEBI:61977"/>
        <dbReference type="ChEBI" id="CHEBI:456216"/>
        <dbReference type="EC" id="2.7.11.1"/>
    </reaction>
</comment>
<dbReference type="PANTHER" id="PTHR11584">
    <property type="entry name" value="SERINE/THREONINE PROTEIN KINASE"/>
    <property type="match status" value="1"/>
</dbReference>
<dbReference type="PROSITE" id="PS50011">
    <property type="entry name" value="PROTEIN_KINASE_DOM"/>
    <property type="match status" value="1"/>
</dbReference>
<feature type="domain" description="Protein kinase" evidence="13">
    <location>
        <begin position="274"/>
        <end position="518"/>
    </location>
</feature>
<dbReference type="FunFam" id="1.10.510.10:FF:000331">
    <property type="entry name" value="Mitogen-activated protein kinase kinase kinase 19"/>
    <property type="match status" value="1"/>
</dbReference>
<dbReference type="PROSITE" id="PS00108">
    <property type="entry name" value="PROTEIN_KINASE_ST"/>
    <property type="match status" value="1"/>
</dbReference>
<organism evidence="14 15">
    <name type="scientific">Labeo rohita</name>
    <name type="common">Indian major carp</name>
    <name type="synonym">Cyprinus rohita</name>
    <dbReference type="NCBI Taxonomy" id="84645"/>
    <lineage>
        <taxon>Eukaryota</taxon>
        <taxon>Metazoa</taxon>
        <taxon>Chordata</taxon>
        <taxon>Craniata</taxon>
        <taxon>Vertebrata</taxon>
        <taxon>Euteleostomi</taxon>
        <taxon>Actinopterygii</taxon>
        <taxon>Neopterygii</taxon>
        <taxon>Teleostei</taxon>
        <taxon>Ostariophysi</taxon>
        <taxon>Cypriniformes</taxon>
        <taxon>Cyprinidae</taxon>
        <taxon>Labeoninae</taxon>
        <taxon>Labeonini</taxon>
        <taxon>Labeo</taxon>
    </lineage>
</organism>
<evidence type="ECO:0000256" key="1">
    <source>
        <dbReference type="ARBA" id="ARBA00008874"/>
    </source>
</evidence>
<evidence type="ECO:0000256" key="11">
    <source>
        <dbReference type="ARBA" id="ARBA00080573"/>
    </source>
</evidence>
<dbReference type="Gene3D" id="1.10.510.10">
    <property type="entry name" value="Transferase(Phosphotransferase) domain 1"/>
    <property type="match status" value="1"/>
</dbReference>
<comment type="similarity">
    <text evidence="1">Belongs to the protein kinase superfamily. STE Ser/Thr protein kinase family. STE20 subfamily.</text>
</comment>
<dbReference type="EMBL" id="QBIY01011822">
    <property type="protein sequence ID" value="RXN29090.1"/>
    <property type="molecule type" value="Genomic_DNA"/>
</dbReference>
<gene>
    <name evidence="14" type="ORF">ROHU_018819</name>
</gene>
<evidence type="ECO:0000256" key="9">
    <source>
        <dbReference type="ARBA" id="ARBA00048679"/>
    </source>
</evidence>
<evidence type="ECO:0000259" key="13">
    <source>
        <dbReference type="PROSITE" id="PS50011"/>
    </source>
</evidence>
<dbReference type="InterPro" id="IPR017441">
    <property type="entry name" value="Protein_kinase_ATP_BS"/>
</dbReference>
<comment type="catalytic activity">
    <reaction evidence="9">
        <text>L-seryl-[protein] + ATP = O-phospho-L-seryl-[protein] + ADP + H(+)</text>
        <dbReference type="Rhea" id="RHEA:17989"/>
        <dbReference type="Rhea" id="RHEA-COMP:9863"/>
        <dbReference type="Rhea" id="RHEA-COMP:11604"/>
        <dbReference type="ChEBI" id="CHEBI:15378"/>
        <dbReference type="ChEBI" id="CHEBI:29999"/>
        <dbReference type="ChEBI" id="CHEBI:30616"/>
        <dbReference type="ChEBI" id="CHEBI:83421"/>
        <dbReference type="ChEBI" id="CHEBI:456216"/>
        <dbReference type="EC" id="2.7.11.1"/>
    </reaction>
</comment>
<evidence type="ECO:0000256" key="10">
    <source>
        <dbReference type="ARBA" id="ARBA00069016"/>
    </source>
</evidence>
<dbReference type="SUPFAM" id="SSF48403">
    <property type="entry name" value="Ankyrin repeat"/>
    <property type="match status" value="1"/>
</dbReference>
<evidence type="ECO:0000256" key="5">
    <source>
        <dbReference type="ARBA" id="ARBA00022741"/>
    </source>
</evidence>
<protein>
    <recommendedName>
        <fullName evidence="10">Mitogen-activated protein kinase kinase kinase 19</fullName>
        <ecNumber evidence="2">2.7.11.1</ecNumber>
    </recommendedName>
    <alternativeName>
        <fullName evidence="11">SPS1/STE20-related protein kinase YSK4</fullName>
    </alternativeName>
</protein>
<evidence type="ECO:0000313" key="14">
    <source>
        <dbReference type="EMBL" id="RXN29090.1"/>
    </source>
</evidence>
<reference evidence="14 15" key="1">
    <citation type="submission" date="2018-03" db="EMBL/GenBank/DDBJ databases">
        <title>Draft genome sequence of Rohu Carp (Labeo rohita).</title>
        <authorList>
            <person name="Das P."/>
            <person name="Kushwaha B."/>
            <person name="Joshi C.G."/>
            <person name="Kumar D."/>
            <person name="Nagpure N.S."/>
            <person name="Sahoo L."/>
            <person name="Das S.P."/>
            <person name="Bit A."/>
            <person name="Patnaik S."/>
            <person name="Meher P.K."/>
            <person name="Jayasankar P."/>
            <person name="Koringa P.G."/>
            <person name="Patel N.V."/>
            <person name="Hinsu A.T."/>
            <person name="Kumar R."/>
            <person name="Pandey M."/>
            <person name="Agarwal S."/>
            <person name="Srivastava S."/>
            <person name="Singh M."/>
            <person name="Iquebal M.A."/>
            <person name="Jaiswal S."/>
            <person name="Angadi U.B."/>
            <person name="Kumar N."/>
            <person name="Raza M."/>
            <person name="Shah T.M."/>
            <person name="Rai A."/>
            <person name="Jena J.K."/>
        </authorList>
    </citation>
    <scope>NUCLEOTIDE SEQUENCE [LARGE SCALE GENOMIC DNA]</scope>
    <source>
        <strain evidence="14">DASCIFA01</strain>
        <tissue evidence="14">Testis</tissue>
    </source>
</reference>
<evidence type="ECO:0000256" key="4">
    <source>
        <dbReference type="ARBA" id="ARBA00022679"/>
    </source>
</evidence>
<dbReference type="Pfam" id="PF00069">
    <property type="entry name" value="Pkinase"/>
    <property type="match status" value="1"/>
</dbReference>
<evidence type="ECO:0000256" key="12">
    <source>
        <dbReference type="PROSITE-ProRule" id="PRU10141"/>
    </source>
</evidence>
<comment type="caution">
    <text evidence="14">The sequence shown here is derived from an EMBL/GenBank/DDBJ whole genome shotgun (WGS) entry which is preliminary data.</text>
</comment>
<dbReference type="STRING" id="84645.A0A498N7V4"/>
<dbReference type="Proteomes" id="UP000290572">
    <property type="component" value="Unassembled WGS sequence"/>
</dbReference>
<dbReference type="EC" id="2.7.11.1" evidence="2"/>
<name>A0A498N7V4_LABRO</name>
<dbReference type="SUPFAM" id="SSF56112">
    <property type="entry name" value="Protein kinase-like (PK-like)"/>
    <property type="match status" value="1"/>
</dbReference>
<dbReference type="GO" id="GO:0004674">
    <property type="term" value="F:protein serine/threonine kinase activity"/>
    <property type="evidence" value="ECO:0007669"/>
    <property type="project" value="UniProtKB-KW"/>
</dbReference>
<dbReference type="Gene3D" id="1.25.40.20">
    <property type="entry name" value="Ankyrin repeat-containing domain"/>
    <property type="match status" value="1"/>
</dbReference>
<dbReference type="InterPro" id="IPR011009">
    <property type="entry name" value="Kinase-like_dom_sf"/>
</dbReference>
<evidence type="ECO:0000256" key="6">
    <source>
        <dbReference type="ARBA" id="ARBA00022777"/>
    </source>
</evidence>
<dbReference type="GO" id="GO:0005524">
    <property type="term" value="F:ATP binding"/>
    <property type="evidence" value="ECO:0007669"/>
    <property type="project" value="UniProtKB-UniRule"/>
</dbReference>
<dbReference type="InterPro" id="IPR008271">
    <property type="entry name" value="Ser/Thr_kinase_AS"/>
</dbReference>
<keyword evidence="5 12" id="KW-0547">Nucleotide-binding</keyword>
<evidence type="ECO:0000313" key="15">
    <source>
        <dbReference type="Proteomes" id="UP000290572"/>
    </source>
</evidence>
<dbReference type="PANTHER" id="PTHR11584:SF369">
    <property type="entry name" value="MITOGEN-ACTIVATED PROTEIN KINASE KINASE KINASE 19-RELATED"/>
    <property type="match status" value="1"/>
</dbReference>
<sequence>MLIWTCLHTSPLKPKQRSQEHWSMSRHERSRFVEQLLNEELEAVALGLEQGEYAWEEIDLPHDSQGSTPLISACRRGLTRAQTDLVELNKQNRDGLTLLMLAVRDVDLFESLETPWDYQPVEVVKELMSLSVDMKILDGRGHTALWYVSQVKGTKKEELFSIIDSSMHTDNRICFEGWMEPKIDIRQDGRDEKRSRFLDEIGDGPLTDDLLRSLAEELISLERRDEETLKTEKEDSTEFKHNLPSKFKKLLNEGASSGELHYTNGSYSDEAITWTKGEVLGKGAYGTVYCGLTSQGQLIAVKQVALDASTSEMAEKEYERLEREVDLLKTLHHTNIVGFLGTALCENTVSIFMEYVPGGSISNILSRFGPLPEKVFVLYTQQILEGVAYLHANRVIHRDLKGNNIMLMPNGVVKLIDFGCARRLQTSTGSKSDLMKSVHGTPYWMAPEVISETGHGRKSDIWSIGCTVYEMATGKPPLAHMNKMAALFYIGAQKGLMPSLSDDFSTHAKSFVTACLTR</sequence>
<keyword evidence="7 12" id="KW-0067">ATP-binding</keyword>
<keyword evidence="6 14" id="KW-0418">Kinase</keyword>
<evidence type="ECO:0000256" key="8">
    <source>
        <dbReference type="ARBA" id="ARBA00047899"/>
    </source>
</evidence>
<evidence type="ECO:0000256" key="2">
    <source>
        <dbReference type="ARBA" id="ARBA00012513"/>
    </source>
</evidence>
<feature type="binding site" evidence="12">
    <location>
        <position position="302"/>
    </location>
    <ligand>
        <name>ATP</name>
        <dbReference type="ChEBI" id="CHEBI:30616"/>
    </ligand>
</feature>
<dbReference type="AlphaFoldDB" id="A0A498N7V4"/>
<keyword evidence="4" id="KW-0808">Transferase</keyword>
<dbReference type="InterPro" id="IPR036770">
    <property type="entry name" value="Ankyrin_rpt-contain_sf"/>
</dbReference>
<evidence type="ECO:0000256" key="7">
    <source>
        <dbReference type="ARBA" id="ARBA00022840"/>
    </source>
</evidence>
<dbReference type="SMART" id="SM00220">
    <property type="entry name" value="S_TKc"/>
    <property type="match status" value="1"/>
</dbReference>
<evidence type="ECO:0000256" key="3">
    <source>
        <dbReference type="ARBA" id="ARBA00022527"/>
    </source>
</evidence>
<keyword evidence="15" id="KW-1185">Reference proteome</keyword>
<accession>A0A498N7V4</accession>